<sequence length="109" mass="11545">MWTRAFWGFFAGKDFRAAAAPDGGGGTKSHLESEPDRKTFPRVLREHAARDGWQLSAPVVARQSEGAGGSNPSVPPACPLALPLFNIQQAVAGRADLAADPGSHLPQRN</sequence>
<feature type="compositionally biased region" description="Basic and acidic residues" evidence="1">
    <location>
        <begin position="29"/>
        <end position="38"/>
    </location>
</feature>
<proteinExistence type="predicted"/>
<dbReference type="AlphaFoldDB" id="A0AAD7X1T0"/>
<keyword evidence="3" id="KW-1185">Reference proteome</keyword>
<gene>
    <name evidence="2" type="ORF">AAFF_G00285240</name>
</gene>
<accession>A0AAD7X1T0</accession>
<name>A0AAD7X1T0_9TELE</name>
<dbReference type="Proteomes" id="UP001221898">
    <property type="component" value="Unassembled WGS sequence"/>
</dbReference>
<dbReference type="EMBL" id="JAINUG010000004">
    <property type="protein sequence ID" value="KAJ8417297.1"/>
    <property type="molecule type" value="Genomic_DNA"/>
</dbReference>
<organism evidence="2 3">
    <name type="scientific">Aldrovandia affinis</name>
    <dbReference type="NCBI Taxonomy" id="143900"/>
    <lineage>
        <taxon>Eukaryota</taxon>
        <taxon>Metazoa</taxon>
        <taxon>Chordata</taxon>
        <taxon>Craniata</taxon>
        <taxon>Vertebrata</taxon>
        <taxon>Euteleostomi</taxon>
        <taxon>Actinopterygii</taxon>
        <taxon>Neopterygii</taxon>
        <taxon>Teleostei</taxon>
        <taxon>Notacanthiformes</taxon>
        <taxon>Halosauridae</taxon>
        <taxon>Aldrovandia</taxon>
    </lineage>
</organism>
<feature type="region of interest" description="Disordered" evidence="1">
    <location>
        <begin position="18"/>
        <end position="38"/>
    </location>
</feature>
<comment type="caution">
    <text evidence="2">The sequence shown here is derived from an EMBL/GenBank/DDBJ whole genome shotgun (WGS) entry which is preliminary data.</text>
</comment>
<evidence type="ECO:0000256" key="1">
    <source>
        <dbReference type="SAM" id="MobiDB-lite"/>
    </source>
</evidence>
<reference evidence="2" key="1">
    <citation type="journal article" date="2023" name="Science">
        <title>Genome structures resolve the early diversification of teleost fishes.</title>
        <authorList>
            <person name="Parey E."/>
            <person name="Louis A."/>
            <person name="Montfort J."/>
            <person name="Bouchez O."/>
            <person name="Roques C."/>
            <person name="Iampietro C."/>
            <person name="Lluch J."/>
            <person name="Castinel A."/>
            <person name="Donnadieu C."/>
            <person name="Desvignes T."/>
            <person name="Floi Bucao C."/>
            <person name="Jouanno E."/>
            <person name="Wen M."/>
            <person name="Mejri S."/>
            <person name="Dirks R."/>
            <person name="Jansen H."/>
            <person name="Henkel C."/>
            <person name="Chen W.J."/>
            <person name="Zahm M."/>
            <person name="Cabau C."/>
            <person name="Klopp C."/>
            <person name="Thompson A.W."/>
            <person name="Robinson-Rechavi M."/>
            <person name="Braasch I."/>
            <person name="Lecointre G."/>
            <person name="Bobe J."/>
            <person name="Postlethwait J.H."/>
            <person name="Berthelot C."/>
            <person name="Roest Crollius H."/>
            <person name="Guiguen Y."/>
        </authorList>
    </citation>
    <scope>NUCLEOTIDE SEQUENCE</scope>
    <source>
        <strain evidence="2">NC1722</strain>
    </source>
</reference>
<protein>
    <submittedName>
        <fullName evidence="2">Uncharacterized protein</fullName>
    </submittedName>
</protein>
<evidence type="ECO:0000313" key="2">
    <source>
        <dbReference type="EMBL" id="KAJ8417297.1"/>
    </source>
</evidence>
<evidence type="ECO:0000313" key="3">
    <source>
        <dbReference type="Proteomes" id="UP001221898"/>
    </source>
</evidence>